<accession>A0A0A8J8U5</accession>
<proteinExistence type="predicted"/>
<reference evidence="2 3" key="1">
    <citation type="submission" date="2014-12" db="EMBL/GenBank/DDBJ databases">
        <title>Genome analysis of a novel jumbo phage RSL2 infecting the phytopathogen Ralstonia solanacearum.</title>
        <authorList>
            <person name="Kawasaki T."/>
            <person name="Fujie M."/>
            <person name="Chatchawankanphanich O."/>
            <person name="Ogata H."/>
            <person name="Yamada T."/>
        </authorList>
    </citation>
    <scope>NUCLEOTIDE SEQUENCE [LARGE SCALE GENOMIC DNA]</scope>
    <source>
        <strain evidence="2 3">RSL2</strain>
    </source>
</reference>
<feature type="compositionally biased region" description="Polar residues" evidence="1">
    <location>
        <begin position="219"/>
        <end position="230"/>
    </location>
</feature>
<name>A0A0A8J8U5_9CAUD</name>
<evidence type="ECO:0000256" key="1">
    <source>
        <dbReference type="SAM" id="MobiDB-lite"/>
    </source>
</evidence>
<feature type="compositionally biased region" description="Polar residues" evidence="1">
    <location>
        <begin position="196"/>
        <end position="212"/>
    </location>
</feature>
<dbReference type="Proteomes" id="UP000203794">
    <property type="component" value="Segment"/>
</dbReference>
<sequence length="240" mass="25462">MSGLTDWVKAGFTTHASRLAALEGNKITVATFATLPTTNVGPVLVADLNEIWTWSTSAFYTGYRAFDCGEPILSAKSVHSPRHLDLIGQGGISKTTYASLWGFAKEQGLVVAAGSWAVGLYAFVDLGGDNFQLPDLRNTFFRATGTNKDTSTARAIGSSQADAFAAHNHNYLTEAGTPTSNDILVFKDGGVPGDTSPWTPTSVNQNNTIPSSSYPPPATTNTGGTETRPYNTAFAPRIHI</sequence>
<evidence type="ECO:0000313" key="3">
    <source>
        <dbReference type="Proteomes" id="UP000203794"/>
    </source>
</evidence>
<dbReference type="SUPFAM" id="SSF88874">
    <property type="entry name" value="Receptor-binding domain of short tail fibre protein gp12"/>
    <property type="match status" value="1"/>
</dbReference>
<evidence type="ECO:0008006" key="4">
    <source>
        <dbReference type="Google" id="ProtNLM"/>
    </source>
</evidence>
<protein>
    <recommendedName>
        <fullName evidence="4">Tail fiber protein</fullName>
    </recommendedName>
</protein>
<organism evidence="2 3">
    <name type="scientific">Ralstonia phage RSL2</name>
    <dbReference type="NCBI Taxonomy" id="1585840"/>
    <lineage>
        <taxon>Viruses</taxon>
        <taxon>Duplodnaviria</taxon>
        <taxon>Heunggongvirae</taxon>
        <taxon>Uroviricota</taxon>
        <taxon>Caudoviricetes</taxon>
        <taxon>Chimalliviridae</taxon>
        <taxon>Chiangmaivirus</taxon>
        <taxon>Chiangmaivirus RSL2</taxon>
    </lineage>
</organism>
<feature type="region of interest" description="Disordered" evidence="1">
    <location>
        <begin position="194"/>
        <end position="231"/>
    </location>
</feature>
<keyword evidence="3" id="KW-1185">Reference proteome</keyword>
<dbReference type="EMBL" id="AP014693">
    <property type="protein sequence ID" value="BAQ02637.2"/>
    <property type="molecule type" value="Genomic_DNA"/>
</dbReference>
<evidence type="ECO:0000313" key="2">
    <source>
        <dbReference type="EMBL" id="BAQ02637.2"/>
    </source>
</evidence>